<dbReference type="EMBL" id="CAJPDQ010000002">
    <property type="protein sequence ID" value="CAF9904743.1"/>
    <property type="molecule type" value="Genomic_DNA"/>
</dbReference>
<dbReference type="SUPFAM" id="SSF53955">
    <property type="entry name" value="Lysozyme-like"/>
    <property type="match status" value="1"/>
</dbReference>
<dbReference type="Proteomes" id="UP000664169">
    <property type="component" value="Unassembled WGS sequence"/>
</dbReference>
<accession>A0A8H3EGD5</accession>
<keyword evidence="4" id="KW-1185">Reference proteome</keyword>
<dbReference type="Gene3D" id="1.10.530.10">
    <property type="match status" value="1"/>
</dbReference>
<evidence type="ECO:0000256" key="1">
    <source>
        <dbReference type="SAM" id="MobiDB-lite"/>
    </source>
</evidence>
<dbReference type="InterPro" id="IPR023346">
    <property type="entry name" value="Lysozyme-like_dom_sf"/>
</dbReference>
<evidence type="ECO:0000313" key="3">
    <source>
        <dbReference type="EMBL" id="CAF9904743.1"/>
    </source>
</evidence>
<gene>
    <name evidence="3" type="ORF">GOMPHAMPRED_002934</name>
</gene>
<evidence type="ECO:0008006" key="5">
    <source>
        <dbReference type="Google" id="ProtNLM"/>
    </source>
</evidence>
<evidence type="ECO:0000256" key="2">
    <source>
        <dbReference type="SAM" id="SignalP"/>
    </source>
</evidence>
<feature type="signal peptide" evidence="2">
    <location>
        <begin position="1"/>
        <end position="19"/>
    </location>
</feature>
<dbReference type="AlphaFoldDB" id="A0A8H3EGD5"/>
<proteinExistence type="predicted"/>
<feature type="chain" id="PRO_5034270609" description="Lysozyme" evidence="2">
    <location>
        <begin position="20"/>
        <end position="305"/>
    </location>
</feature>
<organism evidence="3 4">
    <name type="scientific">Gomphillus americanus</name>
    <dbReference type="NCBI Taxonomy" id="1940652"/>
    <lineage>
        <taxon>Eukaryota</taxon>
        <taxon>Fungi</taxon>
        <taxon>Dikarya</taxon>
        <taxon>Ascomycota</taxon>
        <taxon>Pezizomycotina</taxon>
        <taxon>Lecanoromycetes</taxon>
        <taxon>OSLEUM clade</taxon>
        <taxon>Ostropomycetidae</taxon>
        <taxon>Ostropales</taxon>
        <taxon>Graphidaceae</taxon>
        <taxon>Gomphilloideae</taxon>
        <taxon>Gomphillus</taxon>
    </lineage>
</organism>
<evidence type="ECO:0000313" key="4">
    <source>
        <dbReference type="Proteomes" id="UP000664169"/>
    </source>
</evidence>
<keyword evidence="2" id="KW-0732">Signal</keyword>
<protein>
    <recommendedName>
        <fullName evidence="5">Lysozyme</fullName>
    </recommendedName>
</protein>
<comment type="caution">
    <text evidence="3">The sequence shown here is derived from an EMBL/GenBank/DDBJ whole genome shotgun (WGS) entry which is preliminary data.</text>
</comment>
<feature type="region of interest" description="Disordered" evidence="1">
    <location>
        <begin position="67"/>
        <end position="114"/>
    </location>
</feature>
<dbReference type="OrthoDB" id="2342176at2759"/>
<name>A0A8H3EGD5_9LECA</name>
<feature type="compositionally biased region" description="Pro residues" evidence="1">
    <location>
        <begin position="79"/>
        <end position="111"/>
    </location>
</feature>
<sequence>MFPKYLALSAAFLAAATSAAPLVQRDGCQEGTFNCIDGTHFSQCISGGTWSATQSVAPGTTCQVGISANPFLPGSGSDSPPPPSPPTDPEPTSPTPPPKDGPPPVSSPAPPTGNSGTSCNGFVCMSAWPSFEEMKAKYVNIMGTSCEASGWGANNSPEETQQVFSAIESQSGSVDPRFVLAIAIQESSGCVRVITTNNGVRNPGLMQDSNGVHTCNDAGSVQNPCPADEITGMIADGVSGGSDNLSSALAIAQGAPNNLQDAFAFAVAARIYNSGSFDPSDLNNGLGSTSAYVEQVMNRVAGLAL</sequence>
<reference evidence="3" key="1">
    <citation type="submission" date="2021-03" db="EMBL/GenBank/DDBJ databases">
        <authorList>
            <person name="Tagirdzhanova G."/>
        </authorList>
    </citation>
    <scope>NUCLEOTIDE SEQUENCE</scope>
</reference>